<dbReference type="PANTHER" id="PTHR43625">
    <property type="entry name" value="AFLATOXIN B1 ALDEHYDE REDUCTASE"/>
    <property type="match status" value="1"/>
</dbReference>
<dbReference type="SUPFAM" id="SSF51430">
    <property type="entry name" value="NAD(P)-linked oxidoreductase"/>
    <property type="match status" value="1"/>
</dbReference>
<dbReference type="PANTHER" id="PTHR43625:SF40">
    <property type="entry name" value="ALDO-KETO REDUCTASE YAKC [NADP(+)]"/>
    <property type="match status" value="1"/>
</dbReference>
<dbReference type="AlphaFoldDB" id="A0A3S2WZA2"/>
<accession>A0A3S2WZA2</accession>
<dbReference type="Proteomes" id="UP000288024">
    <property type="component" value="Unassembled WGS sequence"/>
</dbReference>
<dbReference type="Gene3D" id="3.20.20.100">
    <property type="entry name" value="NADP-dependent oxidoreductase domain"/>
    <property type="match status" value="1"/>
</dbReference>
<dbReference type="GO" id="GO:0005737">
    <property type="term" value="C:cytoplasm"/>
    <property type="evidence" value="ECO:0007669"/>
    <property type="project" value="TreeGrafter"/>
</dbReference>
<dbReference type="InterPro" id="IPR023210">
    <property type="entry name" value="NADP_OxRdtase_dom"/>
</dbReference>
<keyword evidence="1" id="KW-0560">Oxidoreductase</keyword>
<sequence length="321" mass="35405">MVSKKEILRLGLGCSRMSNANSDRRESIATIHAAMDAGITHINTADFYTSGHNEILIGEALKGYNRDKAFLSVKFGALVAPNGKMYGLDVRPQHIKNYLTYSLKRLGVDYIDLYQPARIDLDIPVEETIGAISELVDAGYVKQIGMTQVEADTLRKAHSVHPISLVEYQYSLFNRNIENDILPTARDLGINVVAFGTLAHGLLGGNLTKDKVDHTTSHIPLFSKENIDKNLSLVEALRQIAEEKQMTVAQLAVAWVLAKGEDILPLIGARKVSQLLESMKALDVHLNGSDVKRIEKAIQVNEIAGGSFPRMQFKNGMVVQQ</sequence>
<reference evidence="3 4" key="1">
    <citation type="submission" date="2019-01" db="EMBL/GenBank/DDBJ databases">
        <title>Bacillus sp. M5HDSG1-1, whole genome shotgun sequence.</title>
        <authorList>
            <person name="Tuo L."/>
        </authorList>
    </citation>
    <scope>NUCLEOTIDE SEQUENCE [LARGE SCALE GENOMIC DNA]</scope>
    <source>
        <strain evidence="3 4">M5HDSG1-1</strain>
    </source>
</reference>
<proteinExistence type="predicted"/>
<feature type="domain" description="NADP-dependent oxidoreductase" evidence="2">
    <location>
        <begin position="9"/>
        <end position="298"/>
    </location>
</feature>
<comment type="caution">
    <text evidence="3">The sequence shown here is derived from an EMBL/GenBank/DDBJ whole genome shotgun (WGS) entry which is preliminary data.</text>
</comment>
<evidence type="ECO:0000313" key="4">
    <source>
        <dbReference type="Proteomes" id="UP000288024"/>
    </source>
</evidence>
<dbReference type="Pfam" id="PF00248">
    <property type="entry name" value="Aldo_ket_red"/>
    <property type="match status" value="1"/>
</dbReference>
<keyword evidence="4" id="KW-1185">Reference proteome</keyword>
<gene>
    <name evidence="3" type="ORF">EM808_25165</name>
</gene>
<evidence type="ECO:0000313" key="3">
    <source>
        <dbReference type="EMBL" id="RVT57230.1"/>
    </source>
</evidence>
<dbReference type="RefSeq" id="WP_127742052.1">
    <property type="nucleotide sequence ID" value="NZ_RZTZ01000018.1"/>
</dbReference>
<dbReference type="EMBL" id="RZTZ01000018">
    <property type="protein sequence ID" value="RVT57230.1"/>
    <property type="molecule type" value="Genomic_DNA"/>
</dbReference>
<dbReference type="InterPro" id="IPR050791">
    <property type="entry name" value="Aldo-Keto_reductase"/>
</dbReference>
<organism evidence="3 4">
    <name type="scientific">Niallia taxi</name>
    <dbReference type="NCBI Taxonomy" id="2499688"/>
    <lineage>
        <taxon>Bacteria</taxon>
        <taxon>Bacillati</taxon>
        <taxon>Bacillota</taxon>
        <taxon>Bacilli</taxon>
        <taxon>Bacillales</taxon>
        <taxon>Bacillaceae</taxon>
        <taxon>Niallia</taxon>
    </lineage>
</organism>
<dbReference type="GO" id="GO:0016491">
    <property type="term" value="F:oxidoreductase activity"/>
    <property type="evidence" value="ECO:0007669"/>
    <property type="project" value="UniProtKB-KW"/>
</dbReference>
<protein>
    <submittedName>
        <fullName evidence="3">Aldo/keto reductase</fullName>
    </submittedName>
</protein>
<evidence type="ECO:0000259" key="2">
    <source>
        <dbReference type="Pfam" id="PF00248"/>
    </source>
</evidence>
<name>A0A3S2WZA2_9BACI</name>
<dbReference type="InterPro" id="IPR036812">
    <property type="entry name" value="NAD(P)_OxRdtase_dom_sf"/>
</dbReference>
<evidence type="ECO:0000256" key="1">
    <source>
        <dbReference type="ARBA" id="ARBA00023002"/>
    </source>
</evidence>